<evidence type="ECO:0000313" key="2">
    <source>
        <dbReference type="EMBL" id="KKO09776.1"/>
    </source>
</evidence>
<feature type="region of interest" description="Disordered" evidence="1">
    <location>
        <begin position="64"/>
        <end position="88"/>
    </location>
</feature>
<organism evidence="2">
    <name type="scientific">marine sediment metagenome</name>
    <dbReference type="NCBI Taxonomy" id="412755"/>
    <lineage>
        <taxon>unclassified sequences</taxon>
        <taxon>metagenomes</taxon>
        <taxon>ecological metagenomes</taxon>
    </lineage>
</organism>
<feature type="compositionally biased region" description="Pro residues" evidence="1">
    <location>
        <begin position="77"/>
        <end position="86"/>
    </location>
</feature>
<dbReference type="PANTHER" id="PTHR35399">
    <property type="entry name" value="SLR8030 PROTEIN"/>
    <property type="match status" value="1"/>
</dbReference>
<proteinExistence type="predicted"/>
<dbReference type="InterPro" id="IPR008557">
    <property type="entry name" value="PhoX"/>
</dbReference>
<feature type="compositionally biased region" description="Polar residues" evidence="1">
    <location>
        <begin position="1"/>
        <end position="10"/>
    </location>
</feature>
<evidence type="ECO:0000256" key="1">
    <source>
        <dbReference type="SAM" id="MobiDB-lite"/>
    </source>
</evidence>
<reference evidence="2" key="1">
    <citation type="journal article" date="2015" name="Nature">
        <title>Complex archaea that bridge the gap between prokaryotes and eukaryotes.</title>
        <authorList>
            <person name="Spang A."/>
            <person name="Saw J.H."/>
            <person name="Jorgensen S.L."/>
            <person name="Zaremba-Niedzwiedzka K."/>
            <person name="Martijn J."/>
            <person name="Lind A.E."/>
            <person name="van Eijk R."/>
            <person name="Schleper C."/>
            <person name="Guy L."/>
            <person name="Ettema T.J."/>
        </authorList>
    </citation>
    <scope>NUCLEOTIDE SEQUENCE</scope>
</reference>
<dbReference type="AlphaFoldDB" id="A0A0F9VXP2"/>
<sequence>MSTDTPNNLTIIDHGEGDEPQENLSPNKTFAAVLEARLARRSVLKGGVGAAALGLLGFGLAGCNSDSDSDDEETPAPGEPTDPAPQAPLLGFQAVPVNSADMISVPEGYSHQVLIPWGTPIAGSFPSFSVNNTGADQADQVGSHHDGMHFFAISDSSDDGLLVLNHEYVEPRLMHASAIGVALSNSALPPLVNDLRPADEVLKEMNGHGVTVVRVVKGANREWQVQPDMLNRRITALTPMEIQGPVRGSAFVRTLYSPDGTMTRGTLNNCGSGVTPWNTYMAAEENWAGYFTNRGDDPIEHSRYGVGTGDSGRYAWEKADSAADEYIRFDASIRTAAATGDYRNEPNCFGWMVEIDPFDPQSAPVKRTAMGRFGHEGVVFAPVVEGRPVVCYSGDDSQFEYIYKFVSRSNYNASTASGALMDEGTLYVARFNEDGTGQWLPLVYGQNELTSANGFNSQAEVLVKTRVAADLLGATPMDRPEWGAIDPSNGDVYFTLTNNSRRTEEQETAANPRGANRHGHIIRWAEQGGDHTALTFDWDIFLLAGDSGQSGDPKNIGYDPNGVMLTADNVLSSPDGMWIDPDSRVWIQMDSGATDPYGNCAMLVADPTTGDMKRFLVGPLGQEITGVITTPDQRTMFINVQHPGDGTSPADFAAGNYESTWPDNNAAQYPPRSATVVIWKDDGGVVGS</sequence>
<accession>A0A0F9VXP2</accession>
<dbReference type="EMBL" id="LAZR01000006">
    <property type="protein sequence ID" value="KKO09776.1"/>
    <property type="molecule type" value="Genomic_DNA"/>
</dbReference>
<dbReference type="Pfam" id="PF05787">
    <property type="entry name" value="PhoX"/>
    <property type="match status" value="1"/>
</dbReference>
<name>A0A0F9VXP2_9ZZZZ</name>
<comment type="caution">
    <text evidence="2">The sequence shown here is derived from an EMBL/GenBank/DDBJ whole genome shotgun (WGS) entry which is preliminary data.</text>
</comment>
<protein>
    <recommendedName>
        <fullName evidence="3">Tat pathway signal protein</fullName>
    </recommendedName>
</protein>
<dbReference type="PANTHER" id="PTHR35399:SF2">
    <property type="entry name" value="DUF839 DOMAIN-CONTAINING PROTEIN"/>
    <property type="match status" value="1"/>
</dbReference>
<gene>
    <name evidence="2" type="ORF">LCGC14_0032730</name>
</gene>
<evidence type="ECO:0008006" key="3">
    <source>
        <dbReference type="Google" id="ProtNLM"/>
    </source>
</evidence>
<dbReference type="SUPFAM" id="SSF63829">
    <property type="entry name" value="Calcium-dependent phosphotriesterase"/>
    <property type="match status" value="1"/>
</dbReference>
<feature type="region of interest" description="Disordered" evidence="1">
    <location>
        <begin position="1"/>
        <end position="25"/>
    </location>
</feature>